<evidence type="ECO:0000313" key="10">
    <source>
        <dbReference type="EMBL" id="KEJ91198.1"/>
    </source>
</evidence>
<feature type="transmembrane region" description="Helical" evidence="9">
    <location>
        <begin position="6"/>
        <end position="26"/>
    </location>
</feature>
<feature type="transmembrane region" description="Helical" evidence="9">
    <location>
        <begin position="182"/>
        <end position="200"/>
    </location>
</feature>
<dbReference type="GeneID" id="90984631"/>
<evidence type="ECO:0000256" key="2">
    <source>
        <dbReference type="ARBA" id="ARBA00006434"/>
    </source>
</evidence>
<evidence type="ECO:0000256" key="7">
    <source>
        <dbReference type="ARBA" id="ARBA00023136"/>
    </source>
</evidence>
<dbReference type="Proteomes" id="UP000027665">
    <property type="component" value="Unassembled WGS sequence"/>
</dbReference>
<feature type="transmembrane region" description="Helical" evidence="9">
    <location>
        <begin position="117"/>
        <end position="136"/>
    </location>
</feature>
<keyword evidence="11" id="KW-1185">Reference proteome</keyword>
<dbReference type="OrthoDB" id="2211at2"/>
<dbReference type="STRING" id="2754.EH55_11640"/>
<feature type="transmembrane region" description="Helical" evidence="9">
    <location>
        <begin position="358"/>
        <end position="375"/>
    </location>
</feature>
<feature type="transmembrane region" description="Helical" evidence="9">
    <location>
        <begin position="413"/>
        <end position="431"/>
    </location>
</feature>
<evidence type="ECO:0000256" key="4">
    <source>
        <dbReference type="ARBA" id="ARBA00022475"/>
    </source>
</evidence>
<keyword evidence="6 9" id="KW-1133">Transmembrane helix</keyword>
<name>A0A073ILJ9_9BACT</name>
<keyword evidence="4" id="KW-1003">Cell membrane</keyword>
<keyword evidence="5 9" id="KW-0812">Transmembrane</keyword>
<reference evidence="10 11" key="1">
    <citation type="submission" date="2014-04" db="EMBL/GenBank/DDBJ databases">
        <title>Draft Genome Sequence of Synergistes jonesii.</title>
        <authorList>
            <person name="Coil D.A."/>
            <person name="Eisen J.A."/>
            <person name="Holland-Moritz H.E."/>
        </authorList>
    </citation>
    <scope>NUCLEOTIDE SEQUENCE [LARGE SCALE GENOMIC DNA]</scope>
    <source>
        <strain evidence="10 11">78-1</strain>
    </source>
</reference>
<dbReference type="GO" id="GO:0046942">
    <property type="term" value="P:carboxylic acid transport"/>
    <property type="evidence" value="ECO:0007669"/>
    <property type="project" value="UniProtKB-ARBA"/>
</dbReference>
<feature type="transmembrane region" description="Helical" evidence="9">
    <location>
        <begin position="76"/>
        <end position="96"/>
    </location>
</feature>
<gene>
    <name evidence="10" type="ORF">EH55_11640</name>
</gene>
<dbReference type="InterPro" id="IPR038377">
    <property type="entry name" value="Na/Glc_symporter_sf"/>
</dbReference>
<dbReference type="PANTHER" id="PTHR48086">
    <property type="entry name" value="SODIUM/PROLINE SYMPORTER-RELATED"/>
    <property type="match status" value="1"/>
</dbReference>
<feature type="transmembrane region" description="Helical" evidence="9">
    <location>
        <begin position="299"/>
        <end position="324"/>
    </location>
</feature>
<dbReference type="GO" id="GO:0005886">
    <property type="term" value="C:plasma membrane"/>
    <property type="evidence" value="ECO:0007669"/>
    <property type="project" value="TreeGrafter"/>
</dbReference>
<dbReference type="Gene3D" id="1.20.1730.10">
    <property type="entry name" value="Sodium/glucose cotransporter"/>
    <property type="match status" value="1"/>
</dbReference>
<feature type="transmembrane region" description="Helical" evidence="9">
    <location>
        <begin position="437"/>
        <end position="458"/>
    </location>
</feature>
<accession>A0A073ILJ9</accession>
<feature type="transmembrane region" description="Helical" evidence="9">
    <location>
        <begin position="220"/>
        <end position="243"/>
    </location>
</feature>
<keyword evidence="3" id="KW-0813">Transport</keyword>
<protein>
    <recommendedName>
        <fullName evidence="12">Sodium:solute symporter family protein</fullName>
    </recommendedName>
</protein>
<dbReference type="EMBL" id="JMKI01000054">
    <property type="protein sequence ID" value="KEJ91198.1"/>
    <property type="molecule type" value="Genomic_DNA"/>
</dbReference>
<dbReference type="PROSITE" id="PS00456">
    <property type="entry name" value="NA_SOLUT_SYMP_1"/>
    <property type="match status" value="1"/>
</dbReference>
<feature type="transmembrane region" description="Helical" evidence="9">
    <location>
        <begin position="47"/>
        <end position="70"/>
    </location>
</feature>
<feature type="transmembrane region" description="Helical" evidence="9">
    <location>
        <begin position="387"/>
        <end position="406"/>
    </location>
</feature>
<dbReference type="InterPro" id="IPR050277">
    <property type="entry name" value="Sodium:Solute_Symporter"/>
</dbReference>
<comment type="subcellular location">
    <subcellularLocation>
        <location evidence="1">Membrane</location>
        <topology evidence="1">Multi-pass membrane protein</topology>
    </subcellularLocation>
</comment>
<dbReference type="PROSITE" id="PS50283">
    <property type="entry name" value="NA_SOLUT_SYMP_3"/>
    <property type="match status" value="1"/>
</dbReference>
<dbReference type="Pfam" id="PF00474">
    <property type="entry name" value="SSF"/>
    <property type="match status" value="1"/>
</dbReference>
<proteinExistence type="inferred from homology"/>
<evidence type="ECO:0000313" key="11">
    <source>
        <dbReference type="Proteomes" id="UP000027665"/>
    </source>
</evidence>
<dbReference type="GO" id="GO:0022857">
    <property type="term" value="F:transmembrane transporter activity"/>
    <property type="evidence" value="ECO:0007669"/>
    <property type="project" value="InterPro"/>
</dbReference>
<sequence length="475" mass="50355">MLNANPLIIACVIVYLAAVLIIGLYLTKKKVSSSDDFAVANRSLPTVVLIGTLLATWCGAGGITGSANLIWRNGPLFGILVFIGAPIGMLLLYFVSGRVRQATTYTIPELFEIRFGTAARVIATVCIVLGYIGILSSQFKAAGNMINLTTGMELETAVILSGVVMLVLAVSGGMFSVAYTDALSAFLFVGGFLVAIPLLASQIDGGLAGMFANLPEGRRTFIGSLNFVQAMGYIFPIFFLVLGDQNMIQRMGAARDVRTAKRSGLGLVVAEVVVCALIIILTTAGIYLLPDIERPDTVIFQLAIGFLPTIVGGLTLAACMSFIVTTGDSYILTISSNITYDIWNRFVKRDATDKEKLLFLRAAAVGTALLAYVMGRFFPDILSVQMYAYSMYGASVTPALVCALFARNVTKAGGVCGILAGGVGTIVWEIVLHSPFGIKSAIIMVPLSFAVIFAVSAFTKGGGFVPLDELYKKAA</sequence>
<comment type="similarity">
    <text evidence="2 8">Belongs to the sodium:solute symporter (SSF) (TC 2.A.21) family.</text>
</comment>
<keyword evidence="7 9" id="KW-0472">Membrane</keyword>
<comment type="caution">
    <text evidence="10">The sequence shown here is derived from an EMBL/GenBank/DDBJ whole genome shotgun (WGS) entry which is preliminary data.</text>
</comment>
<evidence type="ECO:0000256" key="8">
    <source>
        <dbReference type="RuleBase" id="RU362091"/>
    </source>
</evidence>
<dbReference type="CDD" id="cd10322">
    <property type="entry name" value="SLC5sbd"/>
    <property type="match status" value="1"/>
</dbReference>
<organism evidence="10 11">
    <name type="scientific">Synergistes jonesii</name>
    <dbReference type="NCBI Taxonomy" id="2754"/>
    <lineage>
        <taxon>Bacteria</taxon>
        <taxon>Thermotogati</taxon>
        <taxon>Synergistota</taxon>
        <taxon>Synergistia</taxon>
        <taxon>Synergistales</taxon>
        <taxon>Synergistaceae</taxon>
        <taxon>Synergistes</taxon>
    </lineage>
</organism>
<dbReference type="RefSeq" id="WP_037978460.1">
    <property type="nucleotide sequence ID" value="NZ_JMKI01000054.1"/>
</dbReference>
<dbReference type="InterPro" id="IPR018212">
    <property type="entry name" value="Na/solute_symporter_CS"/>
</dbReference>
<evidence type="ECO:0000256" key="6">
    <source>
        <dbReference type="ARBA" id="ARBA00022989"/>
    </source>
</evidence>
<feature type="transmembrane region" description="Helical" evidence="9">
    <location>
        <begin position="156"/>
        <end position="175"/>
    </location>
</feature>
<dbReference type="PANTHER" id="PTHR48086:SF7">
    <property type="entry name" value="SODIUM-SOLUTE SYMPORTER-RELATED"/>
    <property type="match status" value="1"/>
</dbReference>
<evidence type="ECO:0000256" key="9">
    <source>
        <dbReference type="SAM" id="Phobius"/>
    </source>
</evidence>
<evidence type="ECO:0000256" key="1">
    <source>
        <dbReference type="ARBA" id="ARBA00004141"/>
    </source>
</evidence>
<dbReference type="eggNOG" id="COG0591">
    <property type="taxonomic scope" value="Bacteria"/>
</dbReference>
<evidence type="ECO:0000256" key="3">
    <source>
        <dbReference type="ARBA" id="ARBA00022448"/>
    </source>
</evidence>
<evidence type="ECO:0000256" key="5">
    <source>
        <dbReference type="ARBA" id="ARBA00022692"/>
    </source>
</evidence>
<dbReference type="InterPro" id="IPR001734">
    <property type="entry name" value="Na/solute_symporter"/>
</dbReference>
<dbReference type="AlphaFoldDB" id="A0A073ILJ9"/>
<feature type="transmembrane region" description="Helical" evidence="9">
    <location>
        <begin position="264"/>
        <end position="287"/>
    </location>
</feature>
<evidence type="ECO:0008006" key="12">
    <source>
        <dbReference type="Google" id="ProtNLM"/>
    </source>
</evidence>